<dbReference type="GO" id="GO:0005524">
    <property type="term" value="F:ATP binding"/>
    <property type="evidence" value="ECO:0007669"/>
    <property type="project" value="UniProtKB-UniRule"/>
</dbReference>
<dbReference type="GO" id="GO:0005886">
    <property type="term" value="C:plasma membrane"/>
    <property type="evidence" value="ECO:0007669"/>
    <property type="project" value="InterPro"/>
</dbReference>
<evidence type="ECO:0000256" key="14">
    <source>
        <dbReference type="ARBA" id="ARBA00023180"/>
    </source>
</evidence>
<dbReference type="GO" id="GO:0004016">
    <property type="term" value="F:adenylate cyclase activity"/>
    <property type="evidence" value="ECO:0007669"/>
    <property type="project" value="UniProtKB-EC"/>
</dbReference>
<feature type="transmembrane region" description="Helical" evidence="20">
    <location>
        <begin position="166"/>
        <end position="184"/>
    </location>
</feature>
<dbReference type="SUPFAM" id="SSF55073">
    <property type="entry name" value="Nucleotide cyclase"/>
    <property type="match status" value="2"/>
</dbReference>
<evidence type="ECO:0000256" key="1">
    <source>
        <dbReference type="ARBA" id="ARBA00001593"/>
    </source>
</evidence>
<proteinExistence type="inferred from homology"/>
<keyword evidence="12 16" id="KW-0115">cAMP biosynthesis</keyword>
<dbReference type="GO" id="GO:0007189">
    <property type="term" value="P:adenylate cyclase-activating G protein-coupled receptor signaling pathway"/>
    <property type="evidence" value="ECO:0007669"/>
    <property type="project" value="TreeGrafter"/>
</dbReference>
<feature type="transmembrane region" description="Helical" evidence="20">
    <location>
        <begin position="138"/>
        <end position="159"/>
    </location>
</feature>
<evidence type="ECO:0000256" key="12">
    <source>
        <dbReference type="ARBA" id="ARBA00022998"/>
    </source>
</evidence>
<evidence type="ECO:0000256" key="10">
    <source>
        <dbReference type="ARBA" id="ARBA00022842"/>
    </source>
</evidence>
<dbReference type="InterPro" id="IPR030672">
    <property type="entry name" value="Adcy"/>
</dbReference>
<evidence type="ECO:0000256" key="9">
    <source>
        <dbReference type="ARBA" id="ARBA00022840"/>
    </source>
</evidence>
<feature type="transmembrane region" description="Helical" evidence="20">
    <location>
        <begin position="670"/>
        <end position="689"/>
    </location>
</feature>
<dbReference type="AlphaFoldDB" id="A0A8S9X4V2"/>
<dbReference type="OrthoDB" id="6147412at2759"/>
<feature type="domain" description="Guanylate cyclase" evidence="22">
    <location>
        <begin position="295"/>
        <end position="422"/>
    </location>
</feature>
<keyword evidence="13 16" id="KW-0472">Membrane</keyword>
<comment type="caution">
    <text evidence="23">The sequence shown here is derived from an EMBL/GenBank/DDBJ whole genome shotgun (WGS) entry which is preliminary data.</text>
</comment>
<name>A0A8S9X4V2_APOLU</name>
<dbReference type="GO" id="GO:0007193">
    <property type="term" value="P:adenylate cyclase-inhibiting G protein-coupled receptor signaling pathway"/>
    <property type="evidence" value="ECO:0007669"/>
    <property type="project" value="TreeGrafter"/>
</dbReference>
<comment type="cofactor">
    <cofactor evidence="2">
        <name>Mn(2+)</name>
        <dbReference type="ChEBI" id="CHEBI:29035"/>
    </cofactor>
</comment>
<feature type="transmembrane region" description="Helical" evidence="20">
    <location>
        <begin position="190"/>
        <end position="213"/>
    </location>
</feature>
<evidence type="ECO:0000256" key="19">
    <source>
        <dbReference type="RuleBase" id="RU000405"/>
    </source>
</evidence>
<dbReference type="PROSITE" id="PS50125">
    <property type="entry name" value="GUANYLATE_CYCLASE_2"/>
    <property type="match status" value="2"/>
</dbReference>
<accession>A0A8S9X4V2</accession>
<feature type="domain" description="Guanylate cyclase" evidence="22">
    <location>
        <begin position="875"/>
        <end position="1018"/>
    </location>
</feature>
<comment type="subcellular location">
    <subcellularLocation>
        <location evidence="3">Membrane</location>
        <topology evidence="3">Multi-pass membrane protein</topology>
    </subcellularLocation>
</comment>
<evidence type="ECO:0000256" key="8">
    <source>
        <dbReference type="ARBA" id="ARBA00022741"/>
    </source>
</evidence>
<feature type="transmembrane region" description="Helical" evidence="20">
    <location>
        <begin position="71"/>
        <end position="92"/>
    </location>
</feature>
<dbReference type="CDD" id="cd07302">
    <property type="entry name" value="CHD"/>
    <property type="match status" value="2"/>
</dbReference>
<dbReference type="SMART" id="SM00044">
    <property type="entry name" value="CYCc"/>
    <property type="match status" value="2"/>
</dbReference>
<dbReference type="InterPro" id="IPR029787">
    <property type="entry name" value="Nucleotide_cyclase"/>
</dbReference>
<evidence type="ECO:0000256" key="15">
    <source>
        <dbReference type="ARBA" id="ARBA00023239"/>
    </source>
</evidence>
<keyword evidence="15 16" id="KW-0456">Lyase</keyword>
<dbReference type="EMBL" id="WIXP02000011">
    <property type="protein sequence ID" value="KAF6202615.1"/>
    <property type="molecule type" value="Genomic_DNA"/>
</dbReference>
<gene>
    <name evidence="23" type="ORF">GE061_003014</name>
</gene>
<dbReference type="GO" id="GO:0046872">
    <property type="term" value="F:metal ion binding"/>
    <property type="evidence" value="ECO:0007669"/>
    <property type="project" value="UniProtKB-KW"/>
</dbReference>
<evidence type="ECO:0000256" key="6">
    <source>
        <dbReference type="ARBA" id="ARBA00022723"/>
    </source>
</evidence>
<dbReference type="PANTHER" id="PTHR45627:SF12">
    <property type="entry name" value="ADENYLATE CYCLASE TYPE 2"/>
    <property type="match status" value="1"/>
</dbReference>
<evidence type="ECO:0000256" key="2">
    <source>
        <dbReference type="ARBA" id="ARBA00001936"/>
    </source>
</evidence>
<feature type="binding site" evidence="17">
    <location>
        <begin position="342"/>
        <end position="344"/>
    </location>
    <ligand>
        <name>ATP</name>
        <dbReference type="ChEBI" id="CHEBI:30616"/>
    </ligand>
</feature>
<dbReference type="PROSITE" id="PS00452">
    <property type="entry name" value="GUANYLATE_CYCLASE_1"/>
    <property type="match status" value="2"/>
</dbReference>
<feature type="binding site" evidence="18">
    <location>
        <position position="301"/>
    </location>
    <ligand>
        <name>Mg(2+)</name>
        <dbReference type="ChEBI" id="CHEBI:18420"/>
        <label>2</label>
        <note>catalytic</note>
    </ligand>
</feature>
<keyword evidence="11 20" id="KW-1133">Transmembrane helix</keyword>
<evidence type="ECO:0000256" key="16">
    <source>
        <dbReference type="PIRNR" id="PIRNR039050"/>
    </source>
</evidence>
<dbReference type="PIRSF" id="PIRSF039050">
    <property type="entry name" value="Ade_cyc"/>
    <property type="match status" value="1"/>
</dbReference>
<evidence type="ECO:0000313" key="23">
    <source>
        <dbReference type="EMBL" id="KAF6202615.1"/>
    </source>
</evidence>
<dbReference type="Pfam" id="PF00211">
    <property type="entry name" value="Guanylate_cyc"/>
    <property type="match status" value="2"/>
</dbReference>
<dbReference type="InterPro" id="IPR032628">
    <property type="entry name" value="AC_N"/>
</dbReference>
<comment type="catalytic activity">
    <reaction evidence="1 16">
        <text>ATP = 3',5'-cyclic AMP + diphosphate</text>
        <dbReference type="Rhea" id="RHEA:15389"/>
        <dbReference type="ChEBI" id="CHEBI:30616"/>
        <dbReference type="ChEBI" id="CHEBI:33019"/>
        <dbReference type="ChEBI" id="CHEBI:58165"/>
        <dbReference type="EC" id="4.6.1.1"/>
    </reaction>
</comment>
<feature type="transmembrane region" description="Helical" evidence="20">
    <location>
        <begin position="757"/>
        <end position="780"/>
    </location>
</feature>
<dbReference type="EC" id="4.6.1.1" evidence="4 16"/>
<feature type="transmembrane region" description="Helical" evidence="20">
    <location>
        <begin position="619"/>
        <end position="639"/>
    </location>
</feature>
<dbReference type="InterPro" id="IPR001054">
    <property type="entry name" value="A/G_cyclase"/>
</dbReference>
<keyword evidence="10 16" id="KW-0460">Magnesium</keyword>
<keyword evidence="6 16" id="KW-0479">Metal-binding</keyword>
<feature type="binding site" evidence="18">
    <location>
        <position position="344"/>
    </location>
    <ligand>
        <name>Mg(2+)</name>
        <dbReference type="ChEBI" id="CHEBI:18420"/>
        <label>2</label>
        <note>catalytic</note>
    </ligand>
</feature>
<evidence type="ECO:0000256" key="5">
    <source>
        <dbReference type="ARBA" id="ARBA00022692"/>
    </source>
</evidence>
<keyword evidence="24" id="KW-1185">Reference proteome</keyword>
<feature type="signal peptide" evidence="21">
    <location>
        <begin position="1"/>
        <end position="18"/>
    </location>
</feature>
<keyword evidence="8 16" id="KW-0547">Nucleotide-binding</keyword>
<feature type="transmembrane region" description="Helical" evidence="20">
    <location>
        <begin position="733"/>
        <end position="750"/>
    </location>
</feature>
<keyword evidence="7" id="KW-0677">Repeat</keyword>
<comment type="similarity">
    <text evidence="16 19">Belongs to the adenylyl cyclase class-4/guanylyl cyclase family.</text>
</comment>
<feature type="binding site" evidence="17">
    <location>
        <position position="927"/>
    </location>
    <ligand>
        <name>ATP</name>
        <dbReference type="ChEBI" id="CHEBI:30616"/>
    </ligand>
</feature>
<evidence type="ECO:0000256" key="7">
    <source>
        <dbReference type="ARBA" id="ARBA00022737"/>
    </source>
</evidence>
<evidence type="ECO:0000256" key="11">
    <source>
        <dbReference type="ARBA" id="ARBA00022989"/>
    </source>
</evidence>
<protein>
    <recommendedName>
        <fullName evidence="4 16">adenylate cyclase</fullName>
        <ecNumber evidence="4 16">4.6.1.1</ecNumber>
    </recommendedName>
</protein>
<feature type="chain" id="PRO_5035729350" description="adenylate cyclase" evidence="21">
    <location>
        <begin position="19"/>
        <end position="1069"/>
    </location>
</feature>
<evidence type="ECO:0000256" key="21">
    <source>
        <dbReference type="SAM" id="SignalP"/>
    </source>
</evidence>
<evidence type="ECO:0000256" key="3">
    <source>
        <dbReference type="ARBA" id="ARBA00004141"/>
    </source>
</evidence>
<dbReference type="Proteomes" id="UP000466442">
    <property type="component" value="Unassembled WGS sequence"/>
</dbReference>
<evidence type="ECO:0000313" key="24">
    <source>
        <dbReference type="Proteomes" id="UP000466442"/>
    </source>
</evidence>
<feature type="binding site" evidence="17">
    <location>
        <position position="1052"/>
    </location>
    <ligand>
        <name>ATP</name>
        <dbReference type="ChEBI" id="CHEBI:30616"/>
    </ligand>
</feature>
<dbReference type="Pfam" id="PF16214">
    <property type="entry name" value="AC_N"/>
    <property type="match status" value="1"/>
</dbReference>
<feature type="binding site" evidence="17">
    <location>
        <begin position="1005"/>
        <end position="1007"/>
    </location>
    <ligand>
        <name>ATP</name>
        <dbReference type="ChEBI" id="CHEBI:30616"/>
    </ligand>
</feature>
<comment type="cofactor">
    <cofactor evidence="18">
        <name>Mg(2+)</name>
        <dbReference type="ChEBI" id="CHEBI:18420"/>
    </cofactor>
    <cofactor evidence="18">
        <name>Mn(2+)</name>
        <dbReference type="ChEBI" id="CHEBI:29035"/>
    </cofactor>
    <text evidence="18">Binds 2 magnesium ions per subunit. Is also active with manganese (in vitro).</text>
</comment>
<evidence type="ECO:0000256" key="17">
    <source>
        <dbReference type="PIRSR" id="PIRSR039050-50"/>
    </source>
</evidence>
<dbReference type="InterPro" id="IPR018297">
    <property type="entry name" value="A/G_cyclase_CS"/>
</dbReference>
<feature type="binding site" evidence="18">
    <location>
        <position position="344"/>
    </location>
    <ligand>
        <name>Mg(2+)</name>
        <dbReference type="ChEBI" id="CHEBI:18420"/>
        <label>1</label>
        <note>catalytic</note>
    </ligand>
</feature>
<keyword evidence="21" id="KW-0732">Signal</keyword>
<keyword evidence="9 16" id="KW-0067">ATP-binding</keyword>
<evidence type="ECO:0000256" key="4">
    <source>
        <dbReference type="ARBA" id="ARBA00012201"/>
    </source>
</evidence>
<keyword evidence="18" id="KW-0464">Manganese</keyword>
<evidence type="ECO:0000259" key="22">
    <source>
        <dbReference type="PROSITE" id="PS50125"/>
    </source>
</evidence>
<dbReference type="Gene3D" id="3.30.70.1230">
    <property type="entry name" value="Nucleotide cyclase"/>
    <property type="match status" value="2"/>
</dbReference>
<dbReference type="GO" id="GO:0035556">
    <property type="term" value="P:intracellular signal transduction"/>
    <property type="evidence" value="ECO:0007669"/>
    <property type="project" value="InterPro"/>
</dbReference>
<dbReference type="GO" id="GO:0006171">
    <property type="term" value="P:cAMP biosynthetic process"/>
    <property type="evidence" value="ECO:0007669"/>
    <property type="project" value="UniProtKB-KW"/>
</dbReference>
<dbReference type="FunFam" id="3.30.70.1230:FF:000001">
    <property type="entry name" value="Adenylate cyclase"/>
    <property type="match status" value="1"/>
</dbReference>
<evidence type="ECO:0000256" key="20">
    <source>
        <dbReference type="SAM" id="Phobius"/>
    </source>
</evidence>
<keyword evidence="14" id="KW-0325">Glycoprotein</keyword>
<feature type="binding site" evidence="18">
    <location>
        <position position="300"/>
    </location>
    <ligand>
        <name>Mg(2+)</name>
        <dbReference type="ChEBI" id="CHEBI:18420"/>
        <label>2</label>
        <note>catalytic</note>
    </ligand>
</feature>
<feature type="transmembrane region" description="Helical" evidence="20">
    <location>
        <begin position="104"/>
        <end position="126"/>
    </location>
</feature>
<comment type="function">
    <text evidence="16">Catalyzes the formation of the signaling molecule cAMP in response to G-protein signaling.</text>
</comment>
<feature type="binding site" evidence="17">
    <location>
        <position position="388"/>
    </location>
    <ligand>
        <name>ATP</name>
        <dbReference type="ChEBI" id="CHEBI:30616"/>
    </ligand>
</feature>
<reference evidence="23" key="1">
    <citation type="journal article" date="2021" name="Mol. Ecol. Resour.">
        <title>Apolygus lucorum genome provides insights into omnivorousness and mesophyll feeding.</title>
        <authorList>
            <person name="Liu Y."/>
            <person name="Liu H."/>
            <person name="Wang H."/>
            <person name="Huang T."/>
            <person name="Liu B."/>
            <person name="Yang B."/>
            <person name="Yin L."/>
            <person name="Li B."/>
            <person name="Zhang Y."/>
            <person name="Zhang S."/>
            <person name="Jiang F."/>
            <person name="Zhang X."/>
            <person name="Ren Y."/>
            <person name="Wang B."/>
            <person name="Wang S."/>
            <person name="Lu Y."/>
            <person name="Wu K."/>
            <person name="Fan W."/>
            <person name="Wang G."/>
        </authorList>
    </citation>
    <scope>NUCLEOTIDE SEQUENCE</scope>
    <source>
        <strain evidence="23">12Hb</strain>
    </source>
</reference>
<sequence length="1069" mass="118961">MFILLHLLLNWFFSIVGGLSGTQGDIGLSRPIGLSLASWLESRSRDLDLSAEDMELKALYRRYRERLKNSLLVSLLFIASVFYGALLIFLIIQSQIGSVNKTLLILSSTGLVICLSLAFASCLAGPLQGPLKFASTSLAVSVLTPAVFSPTWLFVVLVALSTCLPFSLTSALALALTFMTANVALIHSEVFSLCEALADILFLLSGLALGVYYSKMTETAHREAFAGTRVCIESRVKLECEKEQQEQLLLSVIPAYIAAEVKRKILLKVTDLWQEKGPKQTRFHDLYVQRHNNVSILYADIVNFTPLSERLSASDLVKTLNELFSRFDQLAQENQCMRIKILGDCYYCVSGLPVSRPTHASNCVNMGLEMIDTIATVREATGFNVDMRIGVHSGNVLCGVLGLRKWQFDVWSDDVTLANHMESGGLPGRVHITEATLMQLNGQYEVEPGRGAERDPYLAEHKIETFIIVPEGGKVELTPFASKPDRRRSSLAIPQAECGLGYQGSVRSRSPVKMTKYIECWGAEKPFANIAESTLAKNIGLANIAMIESNLLPYKGGCLECGYCVPKDGMDHATLWFTERQHEIRYRQQPDPHFKEYMACACALFITMATIQLLTIPRLMVICTAILPVLGILLFLAYASWSWTPGGSAVNSHDSSSSAGVIAHSRPLRLVTFFFVVQIFATCAMISLVDVDSNEVILVVEQDINTSWADYNSTTTTSPPTHDGKTEEYAPTYLYSSILSFAVIHVFLRIGFIYKLILMILVASVHSFIMLTLPVFPEFFDTSKFRLMSESWEWELGMTVSLVIALFHALDRQVELTARTEFQWKARLLVEQEETMRGINKILLENILPAHVAHLFLQPTTAQQDLYHERYTSIGVMFASIPNFKEFYDETDVNKQGLECLRLLNEIICDFDKLLLKPKFSCIEKIKTIGSTYMLASGLAPGQESGGKCSRQYHCVVSLVDFAIALMGLLEQINKESFQRFKLRIGLNHGAVIAGVVGAQKPQYDIWGNTVNVASRMDSCGVIGKIQVTEDTANILTYSGYECERRGPILVKGKGVLTTFFVKTPFDLK</sequence>
<dbReference type="PANTHER" id="PTHR45627">
    <property type="entry name" value="ADENYLATE CYCLASE TYPE 1"/>
    <property type="match status" value="1"/>
</dbReference>
<keyword evidence="5 20" id="KW-0812">Transmembrane</keyword>
<organism evidence="23 24">
    <name type="scientific">Apolygus lucorum</name>
    <name type="common">Small green plant bug</name>
    <name type="synonym">Lygocoris lucorum</name>
    <dbReference type="NCBI Taxonomy" id="248454"/>
    <lineage>
        <taxon>Eukaryota</taxon>
        <taxon>Metazoa</taxon>
        <taxon>Ecdysozoa</taxon>
        <taxon>Arthropoda</taxon>
        <taxon>Hexapoda</taxon>
        <taxon>Insecta</taxon>
        <taxon>Pterygota</taxon>
        <taxon>Neoptera</taxon>
        <taxon>Paraneoptera</taxon>
        <taxon>Hemiptera</taxon>
        <taxon>Heteroptera</taxon>
        <taxon>Panheteroptera</taxon>
        <taxon>Cimicomorpha</taxon>
        <taxon>Miridae</taxon>
        <taxon>Mirini</taxon>
        <taxon>Apolygus</taxon>
    </lineage>
</organism>
<evidence type="ECO:0000256" key="13">
    <source>
        <dbReference type="ARBA" id="ARBA00023136"/>
    </source>
</evidence>
<dbReference type="FunFam" id="3.30.70.1230:FF:000024">
    <property type="entry name" value="ACXA, isoform A"/>
    <property type="match status" value="1"/>
</dbReference>
<feature type="binding site" evidence="18">
    <location>
        <position position="300"/>
    </location>
    <ligand>
        <name>Mg(2+)</name>
        <dbReference type="ChEBI" id="CHEBI:18420"/>
        <label>1</label>
        <note>catalytic</note>
    </ligand>
</feature>
<feature type="binding site" evidence="17">
    <location>
        <begin position="300"/>
        <end position="305"/>
    </location>
    <ligand>
        <name>ATP</name>
        <dbReference type="ChEBI" id="CHEBI:30616"/>
    </ligand>
</feature>
<feature type="binding site" evidence="17">
    <location>
        <begin position="1012"/>
        <end position="1016"/>
    </location>
    <ligand>
        <name>ATP</name>
        <dbReference type="ChEBI" id="CHEBI:30616"/>
    </ligand>
</feature>
<evidence type="ECO:0000256" key="18">
    <source>
        <dbReference type="PIRSR" id="PIRSR039050-51"/>
    </source>
</evidence>